<dbReference type="Gene3D" id="3.60.15.10">
    <property type="entry name" value="Ribonuclease Z/Hydroxyacylglutathione hydrolase-like"/>
    <property type="match status" value="1"/>
</dbReference>
<evidence type="ECO:0000256" key="3">
    <source>
        <dbReference type="ARBA" id="ARBA00034301"/>
    </source>
</evidence>
<comment type="catalytic activity">
    <reaction evidence="4">
        <text>3',5'-cyclic UMP + H2O = UMP + H(+)</text>
        <dbReference type="Rhea" id="RHEA:70575"/>
        <dbReference type="ChEBI" id="CHEBI:15377"/>
        <dbReference type="ChEBI" id="CHEBI:15378"/>
        <dbReference type="ChEBI" id="CHEBI:57865"/>
        <dbReference type="ChEBI" id="CHEBI:184387"/>
    </reaction>
    <physiologicalReaction direction="left-to-right" evidence="4">
        <dbReference type="Rhea" id="RHEA:70576"/>
    </physiologicalReaction>
</comment>
<dbReference type="Proteomes" id="UP001165962">
    <property type="component" value="Unassembled WGS sequence"/>
</dbReference>
<dbReference type="SMART" id="SM01027">
    <property type="entry name" value="Beta-Casp"/>
    <property type="match status" value="1"/>
</dbReference>
<dbReference type="SMART" id="SM00849">
    <property type="entry name" value="Lactamase_B"/>
    <property type="match status" value="1"/>
</dbReference>
<dbReference type="RefSeq" id="WP_166153333.1">
    <property type="nucleotide sequence ID" value="NZ_JAAOIW010000010.1"/>
</dbReference>
<evidence type="ECO:0000256" key="2">
    <source>
        <dbReference type="ARBA" id="ARBA00034221"/>
    </source>
</evidence>
<feature type="region of interest" description="Disordered" evidence="5">
    <location>
        <begin position="207"/>
        <end position="238"/>
    </location>
</feature>
<dbReference type="PANTHER" id="PTHR11203:SF37">
    <property type="entry name" value="INTEGRATOR COMPLEX SUBUNIT 11"/>
    <property type="match status" value="1"/>
</dbReference>
<evidence type="ECO:0000259" key="6">
    <source>
        <dbReference type="SMART" id="SM00849"/>
    </source>
</evidence>
<keyword evidence="9" id="KW-1185">Reference proteome</keyword>
<dbReference type="InterPro" id="IPR036866">
    <property type="entry name" value="RibonucZ/Hydroxyglut_hydro"/>
</dbReference>
<proteinExistence type="predicted"/>
<evidence type="ECO:0000313" key="8">
    <source>
        <dbReference type="EMBL" id="NHN33036.1"/>
    </source>
</evidence>
<gene>
    <name evidence="8" type="ORF">G9U52_24780</name>
</gene>
<reference evidence="8" key="1">
    <citation type="submission" date="2020-03" db="EMBL/GenBank/DDBJ databases">
        <title>Draft sequencing of Paenibacilllus sp. S3N08.</title>
        <authorList>
            <person name="Kim D.-U."/>
        </authorList>
    </citation>
    <scope>NUCLEOTIDE SEQUENCE</scope>
    <source>
        <strain evidence="8">S3N08</strain>
    </source>
</reference>
<dbReference type="EMBL" id="JAAOIW010000010">
    <property type="protein sequence ID" value="NHN33036.1"/>
    <property type="molecule type" value="Genomic_DNA"/>
</dbReference>
<dbReference type="Pfam" id="PF10996">
    <property type="entry name" value="Beta-Casp"/>
    <property type="match status" value="1"/>
</dbReference>
<feature type="domain" description="Beta-Casp" evidence="7">
    <location>
        <begin position="310"/>
        <end position="426"/>
    </location>
</feature>
<dbReference type="InterPro" id="IPR001279">
    <property type="entry name" value="Metallo-B-lactamas"/>
</dbReference>
<dbReference type="SUPFAM" id="SSF56281">
    <property type="entry name" value="Metallo-hydrolase/oxidoreductase"/>
    <property type="match status" value="2"/>
</dbReference>
<keyword evidence="1" id="KW-0378">Hydrolase</keyword>
<evidence type="ECO:0000256" key="1">
    <source>
        <dbReference type="ARBA" id="ARBA00022801"/>
    </source>
</evidence>
<feature type="domain" description="Metallo-beta-lactamase" evidence="6">
    <location>
        <begin position="13"/>
        <end position="206"/>
    </location>
</feature>
<comment type="function">
    <text evidence="3">Counteracts the endogenous Pycsar antiviral defense system. Phosphodiesterase that enables metal-dependent hydrolysis of host cyclic nucleotide Pycsar defense signals such as cCMP and cUMP.</text>
</comment>
<evidence type="ECO:0000259" key="7">
    <source>
        <dbReference type="SMART" id="SM01027"/>
    </source>
</evidence>
<organism evidence="8 9">
    <name type="scientific">Paenibacillus agricola</name>
    <dbReference type="NCBI Taxonomy" id="2716264"/>
    <lineage>
        <taxon>Bacteria</taxon>
        <taxon>Bacillati</taxon>
        <taxon>Bacillota</taxon>
        <taxon>Bacilli</taxon>
        <taxon>Bacillales</taxon>
        <taxon>Paenibacillaceae</taxon>
        <taxon>Paenibacillus</taxon>
    </lineage>
</organism>
<evidence type="ECO:0000256" key="4">
    <source>
        <dbReference type="ARBA" id="ARBA00048505"/>
    </source>
</evidence>
<comment type="caution">
    <text evidence="8">The sequence shown here is derived from an EMBL/GenBank/DDBJ whole genome shotgun (WGS) entry which is preliminary data.</text>
</comment>
<dbReference type="PANTHER" id="PTHR11203">
    <property type="entry name" value="CLEAVAGE AND POLYADENYLATION SPECIFICITY FACTOR FAMILY MEMBER"/>
    <property type="match status" value="1"/>
</dbReference>
<evidence type="ECO:0000256" key="5">
    <source>
        <dbReference type="SAM" id="MobiDB-lite"/>
    </source>
</evidence>
<comment type="catalytic activity">
    <reaction evidence="2">
        <text>3',5'-cyclic CMP + H2O = CMP + H(+)</text>
        <dbReference type="Rhea" id="RHEA:72675"/>
        <dbReference type="ChEBI" id="CHEBI:15377"/>
        <dbReference type="ChEBI" id="CHEBI:15378"/>
        <dbReference type="ChEBI" id="CHEBI:58003"/>
        <dbReference type="ChEBI" id="CHEBI:60377"/>
    </reaction>
    <physiologicalReaction direction="left-to-right" evidence="2">
        <dbReference type="Rhea" id="RHEA:72676"/>
    </physiologicalReaction>
</comment>
<name>A0ABX0JB85_9BACL</name>
<dbReference type="Gene3D" id="3.40.50.10890">
    <property type="match status" value="1"/>
</dbReference>
<protein>
    <submittedName>
        <fullName evidence="8">MBL fold metallo-hydrolase</fullName>
    </submittedName>
</protein>
<dbReference type="InterPro" id="IPR050698">
    <property type="entry name" value="MBL"/>
</dbReference>
<sequence length="527" mass="58796">MQATVWGGAGEHGRSCYLIEEGQTRVVLDCGVKKEGNGEYPLLDEGIVPRLDAVFLSHAHEDHSMAIPLLYAMGYTGIVWTTRATCEQLPAYFAAWKRYVVSQGADLPYAERDIAAIRYAYIDEQVAAGAWLQLSPQLSVCWGRSGHLAGSIWLLLNIAGSLVFYSGDYTAESALLAADWPRLERQEPSQELEPMQQKQQLLARLHEAPQQQKQPVQERLHQSQSQERPHNKPQPHRLKSNQVPWLQEPANQVPPVSSEAPPITLAIIDAAYGMDSEQQQHKLEQLCEQINRALQLDAAVLLPVPTYGRGQEMLLWARETFVGTQIFVEQEIAAGLEKMLQEPEWLHPDAVTRIQYCLADPQIVIVDSEAKREQAVSATGGRIIFTNDGMLQSARSQWYYEQLSQHTDGVVILTGHLAKGSFAHQLLHAGYHTPSMQRTFYGRAVPASQPTVTQVFATVPTQQRVQFIRYKVHQGLQDVRLMLDSAPSKHTLLVHTGRQATEAVCEQLKQEGYAGLHALSAGSVLKL</sequence>
<evidence type="ECO:0000313" key="9">
    <source>
        <dbReference type="Proteomes" id="UP001165962"/>
    </source>
</evidence>
<dbReference type="InterPro" id="IPR022712">
    <property type="entry name" value="Beta_Casp"/>
</dbReference>
<dbReference type="Pfam" id="PF00753">
    <property type="entry name" value="Lactamase_B"/>
    <property type="match status" value="1"/>
</dbReference>
<accession>A0ABX0JB85</accession>